<protein>
    <submittedName>
        <fullName evidence="1">Uncharacterized protein</fullName>
    </submittedName>
</protein>
<evidence type="ECO:0000313" key="2">
    <source>
        <dbReference type="Proteomes" id="UP000054018"/>
    </source>
</evidence>
<dbReference type="EMBL" id="KN833981">
    <property type="protein sequence ID" value="KIK13680.1"/>
    <property type="molecule type" value="Genomic_DNA"/>
</dbReference>
<proteinExistence type="predicted"/>
<gene>
    <name evidence="1" type="ORF">PISMIDRAFT_118481</name>
</gene>
<organism evidence="1 2">
    <name type="scientific">Pisolithus microcarpus 441</name>
    <dbReference type="NCBI Taxonomy" id="765257"/>
    <lineage>
        <taxon>Eukaryota</taxon>
        <taxon>Fungi</taxon>
        <taxon>Dikarya</taxon>
        <taxon>Basidiomycota</taxon>
        <taxon>Agaricomycotina</taxon>
        <taxon>Agaricomycetes</taxon>
        <taxon>Agaricomycetidae</taxon>
        <taxon>Boletales</taxon>
        <taxon>Sclerodermatineae</taxon>
        <taxon>Pisolithaceae</taxon>
        <taxon>Pisolithus</taxon>
    </lineage>
</organism>
<dbReference type="STRING" id="765257.A0A0C9XMQ7"/>
<sequence length="169" mass="19228">HGHKHVLVKLGVHKEFNVLKIHSLQHYVSSIRALGSANGYNTEYPERLHIDYAKDGYCMSNKRNYVEQMTLWLQCQEAMHYKCAYLAWRRPHAVTLESGFKNGCGDSDINIGQLLDEGHLPAKRRGVSAHYKVAKTPPHHQVSIDSIESDHQALDFLPALKQFLVSRLG</sequence>
<dbReference type="AlphaFoldDB" id="A0A0C9XMQ7"/>
<dbReference type="OrthoDB" id="3232941at2759"/>
<dbReference type="Proteomes" id="UP000054018">
    <property type="component" value="Unassembled WGS sequence"/>
</dbReference>
<evidence type="ECO:0000313" key="1">
    <source>
        <dbReference type="EMBL" id="KIK13680.1"/>
    </source>
</evidence>
<reference evidence="2" key="2">
    <citation type="submission" date="2015-01" db="EMBL/GenBank/DDBJ databases">
        <title>Evolutionary Origins and Diversification of the Mycorrhizal Mutualists.</title>
        <authorList>
            <consortium name="DOE Joint Genome Institute"/>
            <consortium name="Mycorrhizal Genomics Consortium"/>
            <person name="Kohler A."/>
            <person name="Kuo A."/>
            <person name="Nagy L.G."/>
            <person name="Floudas D."/>
            <person name="Copeland A."/>
            <person name="Barry K.W."/>
            <person name="Cichocki N."/>
            <person name="Veneault-Fourrey C."/>
            <person name="LaButti K."/>
            <person name="Lindquist E.A."/>
            <person name="Lipzen A."/>
            <person name="Lundell T."/>
            <person name="Morin E."/>
            <person name="Murat C."/>
            <person name="Riley R."/>
            <person name="Ohm R."/>
            <person name="Sun H."/>
            <person name="Tunlid A."/>
            <person name="Henrissat B."/>
            <person name="Grigoriev I.V."/>
            <person name="Hibbett D.S."/>
            <person name="Martin F."/>
        </authorList>
    </citation>
    <scope>NUCLEOTIDE SEQUENCE [LARGE SCALE GENOMIC DNA]</scope>
    <source>
        <strain evidence="2">441</strain>
    </source>
</reference>
<feature type="non-terminal residue" evidence="1">
    <location>
        <position position="169"/>
    </location>
</feature>
<accession>A0A0C9XMQ7</accession>
<dbReference type="HOGENOM" id="CLU_1582406_0_0_1"/>
<keyword evidence="2" id="KW-1185">Reference proteome</keyword>
<name>A0A0C9XMQ7_9AGAM</name>
<reference evidence="1 2" key="1">
    <citation type="submission" date="2014-04" db="EMBL/GenBank/DDBJ databases">
        <authorList>
            <consortium name="DOE Joint Genome Institute"/>
            <person name="Kuo A."/>
            <person name="Kohler A."/>
            <person name="Costa M.D."/>
            <person name="Nagy L.G."/>
            <person name="Floudas D."/>
            <person name="Copeland A."/>
            <person name="Barry K.W."/>
            <person name="Cichocki N."/>
            <person name="Veneault-Fourrey C."/>
            <person name="LaButti K."/>
            <person name="Lindquist E.A."/>
            <person name="Lipzen A."/>
            <person name="Lundell T."/>
            <person name="Morin E."/>
            <person name="Murat C."/>
            <person name="Sun H."/>
            <person name="Tunlid A."/>
            <person name="Henrissat B."/>
            <person name="Grigoriev I.V."/>
            <person name="Hibbett D.S."/>
            <person name="Martin F."/>
            <person name="Nordberg H.P."/>
            <person name="Cantor M.N."/>
            <person name="Hua S.X."/>
        </authorList>
    </citation>
    <scope>NUCLEOTIDE SEQUENCE [LARGE SCALE GENOMIC DNA]</scope>
    <source>
        <strain evidence="1 2">441</strain>
    </source>
</reference>